<name>A0AAW5KR21_9FIRM</name>
<dbReference type="EMBL" id="JANGCN010000017">
    <property type="protein sequence ID" value="MCQ5153343.1"/>
    <property type="molecule type" value="Genomic_DNA"/>
</dbReference>
<accession>A0AAW5KR21</accession>
<feature type="coiled-coil region" evidence="1">
    <location>
        <begin position="17"/>
        <end position="89"/>
    </location>
</feature>
<proteinExistence type="predicted"/>
<evidence type="ECO:0000256" key="1">
    <source>
        <dbReference type="SAM" id="Coils"/>
    </source>
</evidence>
<reference evidence="2" key="1">
    <citation type="submission" date="2022-06" db="EMBL/GenBank/DDBJ databases">
        <title>Isolation of gut microbiota from human fecal samples.</title>
        <authorList>
            <person name="Pamer E.G."/>
            <person name="Barat B."/>
            <person name="Waligurski E."/>
            <person name="Medina S."/>
            <person name="Paddock L."/>
            <person name="Mostad J."/>
        </authorList>
    </citation>
    <scope>NUCLEOTIDE SEQUENCE</scope>
    <source>
        <strain evidence="2">DFI.5.57</strain>
    </source>
</reference>
<evidence type="ECO:0000313" key="3">
    <source>
        <dbReference type="Proteomes" id="UP001206236"/>
    </source>
</evidence>
<organism evidence="2 3">
    <name type="scientific">Ruminococcus bicirculans</name>
    <name type="common">ex Wegman et al. 2014</name>
    <dbReference type="NCBI Taxonomy" id="1160721"/>
    <lineage>
        <taxon>Bacteria</taxon>
        <taxon>Bacillati</taxon>
        <taxon>Bacillota</taxon>
        <taxon>Clostridia</taxon>
        <taxon>Eubacteriales</taxon>
        <taxon>Oscillospiraceae</taxon>
        <taxon>Ruminococcus</taxon>
    </lineage>
</organism>
<dbReference type="Pfam" id="PF05565">
    <property type="entry name" value="Sipho_Gp157"/>
    <property type="match status" value="1"/>
</dbReference>
<gene>
    <name evidence="2" type="ORF">NE632_08460</name>
</gene>
<dbReference type="RefSeq" id="WP_256322112.1">
    <property type="nucleotide sequence ID" value="NZ_JANGCN010000017.1"/>
</dbReference>
<evidence type="ECO:0000313" key="2">
    <source>
        <dbReference type="EMBL" id="MCQ5153343.1"/>
    </source>
</evidence>
<keyword evidence="1" id="KW-0175">Coiled coil</keyword>
<dbReference type="Proteomes" id="UP001206236">
    <property type="component" value="Unassembled WGS sequence"/>
</dbReference>
<protein>
    <submittedName>
        <fullName evidence="2">Siphovirus Gp157 family protein</fullName>
    </submittedName>
</protein>
<dbReference type="AlphaFoldDB" id="A0AAW5KR21"/>
<dbReference type="InterPro" id="IPR008840">
    <property type="entry name" value="Sipho_Gp157"/>
</dbReference>
<comment type="caution">
    <text evidence="2">The sequence shown here is derived from an EMBL/GenBank/DDBJ whole genome shotgun (WGS) entry which is preliminary data.</text>
</comment>
<sequence>MKLYELTNDFQGLFDSLEDMTENAELTAEEKAEAEKVWFDTLECVEAEFTDKAENIAAYVKVLNSEAKMLEAEEKALKARREQKVKQAESLKAYLMNSMQRVNLNKIEGVMAKISITKGRESTEITDPKAFVEWAKVNDDSLLKYKDPDISKTAVKAAIEAGREIPYAAVVRRPGLTIR</sequence>